<keyword evidence="8" id="KW-1185">Reference proteome</keyword>
<dbReference type="SUPFAM" id="SSF56112">
    <property type="entry name" value="Protein kinase-like (PK-like)"/>
    <property type="match status" value="1"/>
</dbReference>
<feature type="compositionally biased region" description="Basic and acidic residues" evidence="5">
    <location>
        <begin position="933"/>
        <end position="942"/>
    </location>
</feature>
<dbReference type="InterPro" id="IPR008266">
    <property type="entry name" value="Tyr_kinase_AS"/>
</dbReference>
<dbReference type="Proteomes" id="UP000439903">
    <property type="component" value="Unassembled WGS sequence"/>
</dbReference>
<dbReference type="PROSITE" id="PS50011">
    <property type="entry name" value="PROTEIN_KINASE_DOM"/>
    <property type="match status" value="1"/>
</dbReference>
<reference evidence="7 8" key="1">
    <citation type="journal article" date="2019" name="Environ. Microbiol.">
        <title>At the nexus of three kingdoms: the genome of the mycorrhizal fungus Gigaspora margarita provides insights into plant, endobacterial and fungal interactions.</title>
        <authorList>
            <person name="Venice F."/>
            <person name="Ghignone S."/>
            <person name="Salvioli di Fossalunga A."/>
            <person name="Amselem J."/>
            <person name="Novero M."/>
            <person name="Xianan X."/>
            <person name="Sedzielewska Toro K."/>
            <person name="Morin E."/>
            <person name="Lipzen A."/>
            <person name="Grigoriev I.V."/>
            <person name="Henrissat B."/>
            <person name="Martin F.M."/>
            <person name="Bonfante P."/>
        </authorList>
    </citation>
    <scope>NUCLEOTIDE SEQUENCE [LARGE SCALE GENOMIC DNA]</scope>
    <source>
        <strain evidence="7 8">BEG34</strain>
    </source>
</reference>
<dbReference type="EMBL" id="WTPW01000632">
    <property type="protein sequence ID" value="KAF0492912.1"/>
    <property type="molecule type" value="Genomic_DNA"/>
</dbReference>
<dbReference type="PANTHER" id="PTHR44329">
    <property type="entry name" value="SERINE/THREONINE-PROTEIN KINASE TNNI3K-RELATED"/>
    <property type="match status" value="1"/>
</dbReference>
<accession>A0A8H4EIS7</accession>
<feature type="compositionally biased region" description="Acidic residues" evidence="5">
    <location>
        <begin position="943"/>
        <end position="961"/>
    </location>
</feature>
<evidence type="ECO:0000256" key="4">
    <source>
        <dbReference type="ARBA" id="ARBA00022840"/>
    </source>
</evidence>
<evidence type="ECO:0000256" key="1">
    <source>
        <dbReference type="ARBA" id="ARBA00022679"/>
    </source>
</evidence>
<evidence type="ECO:0000259" key="6">
    <source>
        <dbReference type="PROSITE" id="PS50011"/>
    </source>
</evidence>
<gene>
    <name evidence="7" type="ORF">F8M41_021510</name>
</gene>
<feature type="region of interest" description="Disordered" evidence="5">
    <location>
        <begin position="920"/>
        <end position="961"/>
    </location>
</feature>
<dbReference type="GO" id="GO:0005524">
    <property type="term" value="F:ATP binding"/>
    <property type="evidence" value="ECO:0007669"/>
    <property type="project" value="UniProtKB-KW"/>
</dbReference>
<protein>
    <submittedName>
        <fullName evidence="7">Kinase-like protein</fullName>
    </submittedName>
</protein>
<dbReference type="Pfam" id="PF00069">
    <property type="entry name" value="Pkinase"/>
    <property type="match status" value="1"/>
</dbReference>
<dbReference type="InterPro" id="IPR011009">
    <property type="entry name" value="Kinase-like_dom_sf"/>
</dbReference>
<sequence length="961" mass="112486">MDKIEDLVYRIKTFDSLIGEYNKYSLIEGYNESDFMYKLMKEIHNKRQKWANTIKAIEKSKFKKIFPSDIEKAYNEVNKEIDSVMMQTILSTCLQTNKKLRNLENSFNEFKNYTIESKMDEIFAKSQISKNQITDYMDWDEIFAKSQTSKNQITDYMGWDEIFAKSQISKNHITDYIENGEELERGNGQVVKKIMNGVQSVAQKKITPEEIKKINQEIFILTELRNCTNVITFYGTMQVKGERYMILEWAETDLNNYLKTNPHLSWDFKLKIASEIASGLAFCHFRNISHNDIRSHNILLTENITAKLSNFNHSREVSDYLLKNRWRSSEKLANQALYPKEYGKYRWRSPEKLANQEIYSNECDIYRWRSPEKLVNQEIYSKECDIYSFSIVLWELASQDMPFVDITNKQDLINHVTLQKGRPLLISGTPKLFEKIMEHGWSQKPEERPAADEIFRNLKSLVCKKAYIQKETEIISFKEEIQEEQKIHQEHTNLQKTNSSKEFLHQNARNDAVKYHKLDHGLVIKSQVMCATVNKAFDFKLETKGAINICHVKLASPKDDDELFLLKNHIDIDSFQSLPQKLINIIMQSINFFNDKDKSLFNNVYFETNFPEIELNFEKRTIKPTEELKIAVDNALKNKKPYQELIKVFDEFGYLLSQKLILGQKLYKSCVLLQKPPCSNGQQSEFKLEIENFTQELDDIYQRNVGSTQPILISMDGEAIKINDIKKWLNEHSKPLEIIKRGEFLPLYEIFEESISHKIQSILGIDNQKKILMTGIMQINKNNKYYHIDFPSHLESCNYQIFANVIKDGNEPLIHKVVKAYSKSRTGFFAEIKNLNETENIDSNDFQIMWMLVGFSDEINFYSVQTRELYVLSMEHQDISHDKKSVSINVPEKLPINSIMALSFEYPLHSKNATIQDGKIELNITHNPPKDTSGSDKYKNIEFENDESESENDESKDENSD</sequence>
<evidence type="ECO:0000256" key="5">
    <source>
        <dbReference type="SAM" id="MobiDB-lite"/>
    </source>
</evidence>
<keyword evidence="1" id="KW-0808">Transferase</keyword>
<dbReference type="PANTHER" id="PTHR44329:SF288">
    <property type="entry name" value="MITOGEN-ACTIVATED PROTEIN KINASE KINASE KINASE 20"/>
    <property type="match status" value="1"/>
</dbReference>
<dbReference type="Gene3D" id="1.10.510.10">
    <property type="entry name" value="Transferase(Phosphotransferase) domain 1"/>
    <property type="match status" value="2"/>
</dbReference>
<feature type="domain" description="Protein kinase" evidence="6">
    <location>
        <begin position="177"/>
        <end position="468"/>
    </location>
</feature>
<dbReference type="InterPro" id="IPR051681">
    <property type="entry name" value="Ser/Thr_Kinases-Pseudokinases"/>
</dbReference>
<comment type="caution">
    <text evidence="7">The sequence shown here is derived from an EMBL/GenBank/DDBJ whole genome shotgun (WGS) entry which is preliminary data.</text>
</comment>
<evidence type="ECO:0000256" key="2">
    <source>
        <dbReference type="ARBA" id="ARBA00022741"/>
    </source>
</evidence>
<dbReference type="GO" id="GO:0004674">
    <property type="term" value="F:protein serine/threonine kinase activity"/>
    <property type="evidence" value="ECO:0007669"/>
    <property type="project" value="TreeGrafter"/>
</dbReference>
<dbReference type="PROSITE" id="PS00109">
    <property type="entry name" value="PROTEIN_KINASE_TYR"/>
    <property type="match status" value="1"/>
</dbReference>
<proteinExistence type="predicted"/>
<dbReference type="OrthoDB" id="2314769at2759"/>
<keyword evidence="4" id="KW-0067">ATP-binding</keyword>
<name>A0A8H4EIS7_GIGMA</name>
<organism evidence="7 8">
    <name type="scientific">Gigaspora margarita</name>
    <dbReference type="NCBI Taxonomy" id="4874"/>
    <lineage>
        <taxon>Eukaryota</taxon>
        <taxon>Fungi</taxon>
        <taxon>Fungi incertae sedis</taxon>
        <taxon>Mucoromycota</taxon>
        <taxon>Glomeromycotina</taxon>
        <taxon>Glomeromycetes</taxon>
        <taxon>Diversisporales</taxon>
        <taxon>Gigasporaceae</taxon>
        <taxon>Gigaspora</taxon>
    </lineage>
</organism>
<keyword evidence="2" id="KW-0547">Nucleotide-binding</keyword>
<dbReference type="AlphaFoldDB" id="A0A8H4EIS7"/>
<evidence type="ECO:0000313" key="8">
    <source>
        <dbReference type="Proteomes" id="UP000439903"/>
    </source>
</evidence>
<dbReference type="InterPro" id="IPR000719">
    <property type="entry name" value="Prot_kinase_dom"/>
</dbReference>
<evidence type="ECO:0000256" key="3">
    <source>
        <dbReference type="ARBA" id="ARBA00022777"/>
    </source>
</evidence>
<evidence type="ECO:0000313" key="7">
    <source>
        <dbReference type="EMBL" id="KAF0492912.1"/>
    </source>
</evidence>
<keyword evidence="3 7" id="KW-0418">Kinase</keyword>